<evidence type="ECO:0000313" key="6">
    <source>
        <dbReference type="Proteomes" id="UP000013220"/>
    </source>
</evidence>
<dbReference type="eggNOG" id="ENOG5031Z1E">
    <property type="taxonomic scope" value="Bacteria"/>
</dbReference>
<dbReference type="EMBL" id="AORH01000034">
    <property type="protein sequence ID" value="ENY69022.1"/>
    <property type="molecule type" value="Genomic_DNA"/>
</dbReference>
<evidence type="ECO:0000256" key="1">
    <source>
        <dbReference type="ARBA" id="ARBA00022612"/>
    </source>
</evidence>
<dbReference type="Pfam" id="PF04586">
    <property type="entry name" value="Peptidase_S78"/>
    <property type="match status" value="1"/>
</dbReference>
<dbReference type="Proteomes" id="UP000013220">
    <property type="component" value="Unassembled WGS sequence"/>
</dbReference>
<evidence type="ECO:0000313" key="5">
    <source>
        <dbReference type="EMBL" id="ENY69022.1"/>
    </source>
</evidence>
<evidence type="ECO:0000256" key="2">
    <source>
        <dbReference type="ARBA" id="ARBA00022670"/>
    </source>
</evidence>
<dbReference type="InterPro" id="IPR054613">
    <property type="entry name" value="Peptidase_S78_dom"/>
</dbReference>
<proteinExistence type="predicted"/>
<keyword evidence="3" id="KW-0378">Hydrolase</keyword>
<dbReference type="GO" id="GO:0006508">
    <property type="term" value="P:proteolysis"/>
    <property type="evidence" value="ECO:0007669"/>
    <property type="project" value="UniProtKB-KW"/>
</dbReference>
<comment type="caution">
    <text evidence="5">The sequence shown here is derived from an EMBL/GenBank/DDBJ whole genome shotgun (WGS) entry which is preliminary data.</text>
</comment>
<dbReference type="OrthoDB" id="394953at2"/>
<evidence type="ECO:0000256" key="3">
    <source>
        <dbReference type="ARBA" id="ARBA00022801"/>
    </source>
</evidence>
<dbReference type="PATRIC" id="fig|1188235.3.peg.698"/>
<dbReference type="AlphaFoldDB" id="N9V0S8"/>
<dbReference type="GO" id="GO:0008233">
    <property type="term" value="F:peptidase activity"/>
    <property type="evidence" value="ECO:0007669"/>
    <property type="project" value="UniProtKB-KW"/>
</dbReference>
<sequence length="605" mass="69156">MINKQLLYFNRNKAQLDGKKIEMRIELDSWSPVYVDALGRKYREKIAPDAFDKEIEGGSKINSYLDHKMSIEYLLASTKNGSLVVEKKDKTIFATFEVDNNNPLHLKVAKWIEEGVVESNSFIFNNVEYERINHDKSSELDYELIFTKGQLLSIDPVYEGFYSQDTCRVYSKNENERVIAADFINKEERMQQNEAQEIKTTEQVAENQNNNQIERGLEMTEKITNIEQQLDKLIAANEKRNQQLREMASSKSNVENEELSEKQYKELRKKAKLSQKDKIRMFNKTIDLLTEEQKNEIRLIDSSVYNSMFKRSLDATTDLKGLALIENSTLPGILTEINAIFPEFTEFTQVLPLTGLDEISKSIYVPDKKPVTAIAEGAEATEFGGQTFKVKLKPSRYVLKLTQNNALTNGDEAWAAQIQNAKDGIYRGLRKSLYTGLFTGATSNFNANTYTGGFTLEAKRTTAKVKDFTFEDIEVVVKDLIAKYGDAVLDKYIIATHPDTLQHLELKWKEEILDARKALYDPVKRTYRGIQIIISDDFVDKTIETGKNVAAIFSKDALLAYGLTITVSENIYVDMGKDLSHKYVQTRGEIKLIDPHVNSRFIQVK</sequence>
<feature type="domain" description="Prohead serine protease" evidence="4">
    <location>
        <begin position="39"/>
        <end position="168"/>
    </location>
</feature>
<protein>
    <submittedName>
        <fullName evidence="5">Putative phage prohead protein</fullName>
    </submittedName>
</protein>
<keyword evidence="1" id="KW-1188">Viral release from host cell</keyword>
<gene>
    <name evidence="5" type="ORF">MBVG_7010</name>
</gene>
<organism evidence="5 6">
    <name type="scientific">Mycoplasmopsis bovigenitalium 51080</name>
    <dbReference type="NCBI Taxonomy" id="1188235"/>
    <lineage>
        <taxon>Bacteria</taxon>
        <taxon>Bacillati</taxon>
        <taxon>Mycoplasmatota</taxon>
        <taxon>Mycoplasmoidales</taxon>
        <taxon>Metamycoplasmataceae</taxon>
        <taxon>Mycoplasmopsis</taxon>
    </lineage>
</organism>
<accession>N9V0S8</accession>
<dbReference type="STRING" id="1188235.MBVG_7010"/>
<dbReference type="RefSeq" id="WP_004421631.1">
    <property type="nucleotide sequence ID" value="NZ_AORH01000034.1"/>
</dbReference>
<reference evidence="5 6" key="1">
    <citation type="journal article" date="2013" name="Genome Announc.">
        <title>Draft Genome Sequences of Mycoplasma alkalescens, Mycoplasma arginini, and Mycoplasma bovigenitalium, Three Species with Equivocal Pathogenic Status for Cattle.</title>
        <authorList>
            <person name="Manso-Silvan L."/>
            <person name="Tardy F."/>
            <person name="Baranowski E."/>
            <person name="Barre A."/>
            <person name="Blanchard A."/>
            <person name="Breton M."/>
            <person name="Couture C."/>
            <person name="Citti C."/>
            <person name="Dordet-Frisoni E."/>
            <person name="Dupuy V."/>
            <person name="Gaurivaud P."/>
            <person name="Jacob D."/>
            <person name="Lemaitre C."/>
            <person name="Nikolski M."/>
            <person name="Nouvel L.X."/>
            <person name="Poumarat F."/>
            <person name="Thebault P."/>
            <person name="Theil S."/>
            <person name="Thiaucourt F."/>
            <person name="Sirand-Pugnet P."/>
        </authorList>
    </citation>
    <scope>NUCLEOTIDE SEQUENCE [LARGE SCALE GENOMIC DNA]</scope>
    <source>
        <strain evidence="5 6">51080</strain>
    </source>
</reference>
<keyword evidence="6" id="KW-1185">Reference proteome</keyword>
<evidence type="ECO:0000259" key="4">
    <source>
        <dbReference type="Pfam" id="PF04586"/>
    </source>
</evidence>
<keyword evidence="2" id="KW-0645">Protease</keyword>
<name>N9V0S8_9BACT</name>